<dbReference type="WBParaSite" id="Pan_g13430.t1">
    <property type="protein sequence ID" value="Pan_g13430.t1"/>
    <property type="gene ID" value="Pan_g13430"/>
</dbReference>
<dbReference type="Proteomes" id="UP000492821">
    <property type="component" value="Unassembled WGS sequence"/>
</dbReference>
<proteinExistence type="predicted"/>
<evidence type="ECO:0000313" key="2">
    <source>
        <dbReference type="Proteomes" id="UP000492821"/>
    </source>
</evidence>
<accession>A0A7E4UVT0</accession>
<evidence type="ECO:0000313" key="3">
    <source>
        <dbReference type="WBParaSite" id="Pan_g13430.t1"/>
    </source>
</evidence>
<reference evidence="3" key="2">
    <citation type="submission" date="2020-10" db="UniProtKB">
        <authorList>
            <consortium name="WormBaseParasite"/>
        </authorList>
    </citation>
    <scope>IDENTIFICATION</scope>
</reference>
<organism evidence="2 3">
    <name type="scientific">Panagrellus redivivus</name>
    <name type="common">Microworm</name>
    <dbReference type="NCBI Taxonomy" id="6233"/>
    <lineage>
        <taxon>Eukaryota</taxon>
        <taxon>Metazoa</taxon>
        <taxon>Ecdysozoa</taxon>
        <taxon>Nematoda</taxon>
        <taxon>Chromadorea</taxon>
        <taxon>Rhabditida</taxon>
        <taxon>Tylenchina</taxon>
        <taxon>Panagrolaimomorpha</taxon>
        <taxon>Panagrolaimoidea</taxon>
        <taxon>Panagrolaimidae</taxon>
        <taxon>Panagrellus</taxon>
    </lineage>
</organism>
<reference evidence="2" key="1">
    <citation type="journal article" date="2013" name="Genetics">
        <title>The draft genome and transcriptome of Panagrellus redivivus are shaped by the harsh demands of a free-living lifestyle.</title>
        <authorList>
            <person name="Srinivasan J."/>
            <person name="Dillman A.R."/>
            <person name="Macchietto M.G."/>
            <person name="Heikkinen L."/>
            <person name="Lakso M."/>
            <person name="Fracchia K.M."/>
            <person name="Antoshechkin I."/>
            <person name="Mortazavi A."/>
            <person name="Wong G."/>
            <person name="Sternberg P.W."/>
        </authorList>
    </citation>
    <scope>NUCLEOTIDE SEQUENCE [LARGE SCALE GENOMIC DNA]</scope>
    <source>
        <strain evidence="2">MT8872</strain>
    </source>
</reference>
<feature type="region of interest" description="Disordered" evidence="1">
    <location>
        <begin position="60"/>
        <end position="82"/>
    </location>
</feature>
<name>A0A7E4UVT0_PANRE</name>
<keyword evidence="2" id="KW-1185">Reference proteome</keyword>
<evidence type="ECO:0000256" key="1">
    <source>
        <dbReference type="SAM" id="MobiDB-lite"/>
    </source>
</evidence>
<sequence>MFKTARTYETVMPPKGYFPAADFAKFDPNRTAETWGCHWDKKEMEFMEAISTFFKNDPSAIGKSSRAKRTASMDSLGPKPNSMEANTALQNDGIVHDLKERAYVCSTCHAINRPSKYATSNETTGRMRVLSQTERTPSMDTSGSNPNAKEDHTALQYEGFVHFFKELKQVGRTNAWVRALAINGSTLERPPRTNRNVSMDNVGSKCNSKEGNTALQYEGFVHDFEEDAYVYSTRRAIKHPLQLVPKRTEIITILPVC</sequence>
<protein>
    <submittedName>
        <fullName evidence="3">Cytochrome c domain-containing protein</fullName>
    </submittedName>
</protein>
<dbReference type="AlphaFoldDB" id="A0A7E4UVT0"/>